<feature type="region of interest" description="Disordered" evidence="1">
    <location>
        <begin position="1055"/>
        <end position="1076"/>
    </location>
</feature>
<protein>
    <submittedName>
        <fullName evidence="2">Uncharacterized protein</fullName>
    </submittedName>
</protein>
<feature type="region of interest" description="Disordered" evidence="1">
    <location>
        <begin position="164"/>
        <end position="294"/>
    </location>
</feature>
<evidence type="ECO:0000256" key="1">
    <source>
        <dbReference type="SAM" id="MobiDB-lite"/>
    </source>
</evidence>
<gene>
    <name evidence="2" type="ORF">FGADI_5203</name>
</gene>
<feature type="compositionally biased region" description="Polar residues" evidence="1">
    <location>
        <begin position="238"/>
        <end position="247"/>
    </location>
</feature>
<keyword evidence="3" id="KW-1185">Reference proteome</keyword>
<feature type="compositionally biased region" description="Pro residues" evidence="1">
    <location>
        <begin position="176"/>
        <end position="185"/>
    </location>
</feature>
<proteinExistence type="predicted"/>
<evidence type="ECO:0000313" key="2">
    <source>
        <dbReference type="EMBL" id="KAF4954594.1"/>
    </source>
</evidence>
<accession>A0A8H4TAZ6</accession>
<sequence>MSGYYNPGIPPEDENRDQFGHQGQNPGQNQYPNQFQNNGMQRSRTDPNLSYPGSTTWEPEAPHPQMPQEQEMVQIHNSNQQNAMNQTTQRNQMQNMHQTPSYYATPAPAPTYHHLFRGMDMNMPLGKAIQLPAFLKALRQFQEAGRHTGNNADACAGSVSVQNQQYGDYPRHGHTIPPPPQPSPAVPSTGGRRKRGRGASPNTTAPAPKRTRNLAPNASGAEGDNANSSGVPEPIPNIRSTPSGQPQETRKRKAGIDEEEDDLPADARPPMKKSKGDDTAAGNSRMNQKREDHEKVTPGTICDFCANHDKGKEAYAANPVCDWIQVPNVGGPQVYNVECSNCANHRSRIKDQTQLDEEGGHMCKVPGPTTRLIDFPYKRYGDRDPQKYEGGACTRCKRSGRENTCDVDTILGYFCHFCRRGGDCTVGESVMPMRRPNKLTRRPWFRHPCDRCLLRHREFDDMKGDDCCSWITNRREWEADTACKQCQRDETICLDLGTLMAPPTAPSSPLPPKIASPRNWEIRSMFEQEEEKAKKETKSKKWHEYAEVTTNTNWRKPCKACQTSGKGVNCLVMWTQAYNACERCTQFGIDCWVPVGEAFLAYPIIDLSRVGFGQFTPFKVCKQCAEAGRNCDRQRPCDSCRHHHAKCDPLGDDRLGCIDRAKIAGKGNMGSYSPGHLYYLALGYGPGGVDDIKDGQRFEHWIGPAAPVYSLADIKDRPRHYRLVADAHRHHRPPRLVFPPFIQFGQLLNGITAQQLGELITEHWVSPQPPKSDSEAYNKVWALLRDNQKLQMARFDADLPYPMGQVRSFQGGPVLQDIEINQGFLPLSLATQSQGAPQLPSNNPPNHFGYGDYQRNAPAQQIQPYGSPATGGYSQEPYQGPVVDGQEYGGLDLQQPDAYTQQTQPTMPSLDPAYQQVHGIPAEQVDVELQEGQEMRRGQVWPNQQDWEKLDQQQVQLYRGRADADQTLVNSLMKVQVFNQNSEPRPIADGSAIPPPDIENGQQELHSGSQALDQPPEAINESQDDSVDYSLFVGFDAGTDKPERSQVNRRYNIKTSRGSKRERMAPKNRAPESANIGNVFNPFLGFAFGPDQKPRFKNNPKSSRWKVFNHLEGIDMDEWHESKSKETEEEFQPRLFTIVNGQTNKPAPLRDVLGDLPKEKKKGKRTSLYCVEPGEGGRGVCGSRDTGNQGQVTCQSSAHCNTVPGFFPVCNDCTRGNVKYLFQHGHNPITEGELLSMRAYLCNDCAGQMSSGAPNAAQNQTVGSRRIYGIAADEEHSQNIQRPVSDRSQAAKSTSSTEALTGCSCANRMLGLSLCRFHRLYYAEEVMKHSALMQEWRLSRFKKAVCPSCLAQKPLEHVNVSANVDGFMTGAPTAWACVVCNDWVVNEQNDRNNQPRAIDKPLWNLNIGRNLLDLHPEITPGRVLGEEVSV</sequence>
<reference evidence="2" key="2">
    <citation type="submission" date="2020-05" db="EMBL/GenBank/DDBJ databases">
        <authorList>
            <person name="Kim H.-S."/>
            <person name="Proctor R.H."/>
            <person name="Brown D.W."/>
        </authorList>
    </citation>
    <scope>NUCLEOTIDE SEQUENCE</scope>
    <source>
        <strain evidence="2">NRRL 45417</strain>
    </source>
</reference>
<feature type="compositionally biased region" description="Low complexity" evidence="1">
    <location>
        <begin position="20"/>
        <end position="39"/>
    </location>
</feature>
<evidence type="ECO:0000313" key="3">
    <source>
        <dbReference type="Proteomes" id="UP000604273"/>
    </source>
</evidence>
<dbReference type="OrthoDB" id="5232836at2759"/>
<comment type="caution">
    <text evidence="2">The sequence shown here is derived from an EMBL/GenBank/DDBJ whole genome shotgun (WGS) entry which is preliminary data.</text>
</comment>
<organism evidence="2 3">
    <name type="scientific">Fusarium gaditjirri</name>
    <dbReference type="NCBI Taxonomy" id="282569"/>
    <lineage>
        <taxon>Eukaryota</taxon>
        <taxon>Fungi</taxon>
        <taxon>Dikarya</taxon>
        <taxon>Ascomycota</taxon>
        <taxon>Pezizomycotina</taxon>
        <taxon>Sordariomycetes</taxon>
        <taxon>Hypocreomycetidae</taxon>
        <taxon>Hypocreales</taxon>
        <taxon>Nectriaceae</taxon>
        <taxon>Fusarium</taxon>
        <taxon>Fusarium nisikadoi species complex</taxon>
    </lineage>
</organism>
<feature type="compositionally biased region" description="Polar residues" evidence="1">
    <location>
        <begin position="40"/>
        <end position="57"/>
    </location>
</feature>
<dbReference type="EMBL" id="JABFAI010000115">
    <property type="protein sequence ID" value="KAF4954594.1"/>
    <property type="molecule type" value="Genomic_DNA"/>
</dbReference>
<reference evidence="2" key="1">
    <citation type="journal article" date="2020" name="BMC Genomics">
        <title>Correction to: Identification and distribution of gene clusters required for synthesis of sphingolipid metabolism inhibitors in diverse species of the filamentous fungus Fusarium.</title>
        <authorList>
            <person name="Kim H.S."/>
            <person name="Lohmar J.M."/>
            <person name="Busman M."/>
            <person name="Brown D.W."/>
            <person name="Naumann T.A."/>
            <person name="Divon H.H."/>
            <person name="Lysoe E."/>
            <person name="Uhlig S."/>
            <person name="Proctor R.H."/>
        </authorList>
    </citation>
    <scope>NUCLEOTIDE SEQUENCE</scope>
    <source>
        <strain evidence="2">NRRL 45417</strain>
    </source>
</reference>
<dbReference type="Proteomes" id="UP000604273">
    <property type="component" value="Unassembled WGS sequence"/>
</dbReference>
<feature type="region of interest" description="Disordered" evidence="1">
    <location>
        <begin position="982"/>
        <end position="1025"/>
    </location>
</feature>
<feature type="compositionally biased region" description="Polar residues" evidence="1">
    <location>
        <begin position="1000"/>
        <end position="1012"/>
    </location>
</feature>
<name>A0A8H4TAZ6_9HYPO</name>
<feature type="region of interest" description="Disordered" evidence="1">
    <location>
        <begin position="1"/>
        <end position="67"/>
    </location>
</feature>